<dbReference type="OrthoDB" id="1490539at2"/>
<dbReference type="EMBL" id="BHXQ01000001">
    <property type="protein sequence ID" value="GCC50261.1"/>
    <property type="molecule type" value="Genomic_DNA"/>
</dbReference>
<evidence type="ECO:0000256" key="3">
    <source>
        <dbReference type="ARBA" id="ARBA00023237"/>
    </source>
</evidence>
<evidence type="ECO:0000256" key="4">
    <source>
        <dbReference type="PROSITE-ProRule" id="PRU00473"/>
    </source>
</evidence>
<organism evidence="7 8">
    <name type="scientific">Chryseotalea sanaruensis</name>
    <dbReference type="NCBI Taxonomy" id="2482724"/>
    <lineage>
        <taxon>Bacteria</taxon>
        <taxon>Pseudomonadati</taxon>
        <taxon>Bacteroidota</taxon>
        <taxon>Cytophagia</taxon>
        <taxon>Cytophagales</taxon>
        <taxon>Chryseotaleaceae</taxon>
        <taxon>Chryseotalea</taxon>
    </lineage>
</organism>
<dbReference type="PANTHER" id="PTHR30329">
    <property type="entry name" value="STATOR ELEMENT OF FLAGELLAR MOTOR COMPLEX"/>
    <property type="match status" value="1"/>
</dbReference>
<dbReference type="SUPFAM" id="SSF82171">
    <property type="entry name" value="DPP6 N-terminal domain-like"/>
    <property type="match status" value="1"/>
</dbReference>
<dbReference type="InterPro" id="IPR006664">
    <property type="entry name" value="OMP_bac"/>
</dbReference>
<gene>
    <name evidence="7" type="ORF">SanaruYs_04760</name>
</gene>
<evidence type="ECO:0000313" key="7">
    <source>
        <dbReference type="EMBL" id="GCC50261.1"/>
    </source>
</evidence>
<feature type="chain" id="PRO_5019505932" description="OmpA-like domain-containing protein" evidence="5">
    <location>
        <begin position="23"/>
        <end position="513"/>
    </location>
</feature>
<keyword evidence="5" id="KW-0732">Signal</keyword>
<dbReference type="SUPFAM" id="SSF103088">
    <property type="entry name" value="OmpA-like"/>
    <property type="match status" value="1"/>
</dbReference>
<reference evidence="7 8" key="1">
    <citation type="submission" date="2018-11" db="EMBL/GenBank/DDBJ databases">
        <title>Chryseotalea sanarue gen. nov., sp., nov., a member of the family Cytophagaceae, isolated from a brackish lake in Hamamatsu Japan.</title>
        <authorList>
            <person name="Maejima Y."/>
            <person name="Iino T."/>
            <person name="Muraguchi Y."/>
            <person name="Fukuda K."/>
            <person name="Ohkuma M."/>
            <person name="Moriuchi R."/>
            <person name="Dohra H."/>
            <person name="Kimbara K."/>
            <person name="Shintani M."/>
        </authorList>
    </citation>
    <scope>NUCLEOTIDE SEQUENCE [LARGE SCALE GENOMIC DNA]</scope>
    <source>
        <strain evidence="7 8">Ys</strain>
    </source>
</reference>
<dbReference type="Gene3D" id="2.60.40.1120">
    <property type="entry name" value="Carboxypeptidase-like, regulatory domain"/>
    <property type="match status" value="1"/>
</dbReference>
<dbReference type="Proteomes" id="UP000288227">
    <property type="component" value="Unassembled WGS sequence"/>
</dbReference>
<comment type="subcellular location">
    <subcellularLocation>
        <location evidence="1">Cell outer membrane</location>
    </subcellularLocation>
</comment>
<feature type="domain" description="OmpA-like" evidence="6">
    <location>
        <begin position="399"/>
        <end position="513"/>
    </location>
</feature>
<evidence type="ECO:0000256" key="5">
    <source>
        <dbReference type="SAM" id="SignalP"/>
    </source>
</evidence>
<proteinExistence type="predicted"/>
<dbReference type="PANTHER" id="PTHR30329:SF21">
    <property type="entry name" value="LIPOPROTEIN YIAD-RELATED"/>
    <property type="match status" value="1"/>
</dbReference>
<dbReference type="PROSITE" id="PS51123">
    <property type="entry name" value="OMPA_2"/>
    <property type="match status" value="1"/>
</dbReference>
<dbReference type="InterPro" id="IPR050330">
    <property type="entry name" value="Bact_OuterMem_StrucFunc"/>
</dbReference>
<evidence type="ECO:0000256" key="2">
    <source>
        <dbReference type="ARBA" id="ARBA00023136"/>
    </source>
</evidence>
<dbReference type="RefSeq" id="WP_127120907.1">
    <property type="nucleotide sequence ID" value="NZ_BHXQ01000001.1"/>
</dbReference>
<dbReference type="PRINTS" id="PR01021">
    <property type="entry name" value="OMPADOMAIN"/>
</dbReference>
<feature type="signal peptide" evidence="5">
    <location>
        <begin position="1"/>
        <end position="22"/>
    </location>
</feature>
<dbReference type="Gene3D" id="3.30.1330.60">
    <property type="entry name" value="OmpA-like domain"/>
    <property type="match status" value="1"/>
</dbReference>
<dbReference type="InterPro" id="IPR036737">
    <property type="entry name" value="OmpA-like_sf"/>
</dbReference>
<dbReference type="InterPro" id="IPR006665">
    <property type="entry name" value="OmpA-like"/>
</dbReference>
<dbReference type="GO" id="GO:0009279">
    <property type="term" value="C:cell outer membrane"/>
    <property type="evidence" value="ECO:0007669"/>
    <property type="project" value="UniProtKB-SubCell"/>
</dbReference>
<keyword evidence="8" id="KW-1185">Reference proteome</keyword>
<dbReference type="AlphaFoldDB" id="A0A401U5R6"/>
<dbReference type="Pfam" id="PF00691">
    <property type="entry name" value="OmpA"/>
    <property type="match status" value="1"/>
</dbReference>
<name>A0A401U5R6_9BACT</name>
<evidence type="ECO:0000256" key="1">
    <source>
        <dbReference type="ARBA" id="ARBA00004442"/>
    </source>
</evidence>
<dbReference type="CDD" id="cd07185">
    <property type="entry name" value="OmpA_C-like"/>
    <property type="match status" value="1"/>
</dbReference>
<comment type="caution">
    <text evidence="7">The sequence shown here is derived from an EMBL/GenBank/DDBJ whole genome shotgun (WGS) entry which is preliminary data.</text>
</comment>
<keyword evidence="3" id="KW-0998">Cell outer membrane</keyword>
<protein>
    <recommendedName>
        <fullName evidence="6">OmpA-like domain-containing protein</fullName>
    </recommendedName>
</protein>
<accession>A0A401U5R6</accession>
<evidence type="ECO:0000259" key="6">
    <source>
        <dbReference type="PROSITE" id="PS51123"/>
    </source>
</evidence>
<keyword evidence="2 4" id="KW-0472">Membrane</keyword>
<evidence type="ECO:0000313" key="8">
    <source>
        <dbReference type="Proteomes" id="UP000288227"/>
    </source>
</evidence>
<sequence length="513" mass="56199">MDIKKVKFLLYACLLLSASVHAQLLTTAKVAAFNSTFDEQNPVLSADGNYLFVTRSNHPQNIGGLKDPGDIWIAHFNGAEWSAPVHAGSELNDKGYNTVLGTSPDLAELYIGNHFTNTGEAATTQGIAIAKFENGKWIKPKNISIPYFHSKSKNIQGQLSYDAQYFVYAAETYGTYGVEDIYVVSKTLNGWSEPKNLGKVINTSFQELSPSLNRSNDTLYFSSNGRKGKGSFDVYASARLDDTWQNWSEPVNIKAINTDGRDLFYKNIGRGNALYTSTFDSDGYGDVRFYDAGVPIIVDTISQVATPTVLTKSDETIVSGAITNAKTGQNINASLSFVSNANTAKTEASLSGYQLPLANNSTYRIIVEAKGYISYFQNVVLNEDQPELELDFALQPIEVGTTVNLKGVLFKQSSTDLLPESKDELNVVASFMNANPKVKIELSGHTDNRGVQKDNEKLSQARVQKVKEYLVANGVSAKRISGKGYGGAKPIAANDTEESRKLNRRVEFTIIKN</sequence>